<gene>
    <name evidence="3" type="ORF">GCM10009798_26120</name>
</gene>
<keyword evidence="1" id="KW-0175">Coiled coil</keyword>
<feature type="domain" description="M23ase beta-sheet core" evidence="2">
    <location>
        <begin position="339"/>
        <end position="437"/>
    </location>
</feature>
<dbReference type="SUPFAM" id="SSF51261">
    <property type="entry name" value="Duplicated hybrid motif"/>
    <property type="match status" value="1"/>
</dbReference>
<name>A0ABN2R7I5_9ACTN</name>
<dbReference type="Pfam" id="PF01551">
    <property type="entry name" value="Peptidase_M23"/>
    <property type="match status" value="1"/>
</dbReference>
<dbReference type="Gene3D" id="2.70.70.10">
    <property type="entry name" value="Glucose Permease (Domain IIA)"/>
    <property type="match status" value="1"/>
</dbReference>
<dbReference type="PANTHER" id="PTHR21666:SF270">
    <property type="entry name" value="MUREIN HYDROLASE ACTIVATOR ENVC"/>
    <property type="match status" value="1"/>
</dbReference>
<evidence type="ECO:0000313" key="4">
    <source>
        <dbReference type="Proteomes" id="UP001500571"/>
    </source>
</evidence>
<proteinExistence type="predicted"/>
<sequence length="441" mass="47430">MRTFPRTLGRRRLAAATLAAVTVGGLAVPILDPALPLASAANGDKLKQKQKHVHQQVQQAGHDLDESSAQLAAATRQLDAANKVLAAAEARLASARAHLATAEQALGAAQAEDQRMQAALAAAQARLAQARTDLANGQQAVAAQKRRVRNTFADMVEQGDPRLLAFAALMNAETPEDIARQQELNDTVLASQSAQYQSLRTSEVLLKVRAQDVKDATDAVAVQRQQAADHLVVVQGLEQQAVAARDAVAASVAQDAQARAGAAGARQAAVRARQHDVAVLKKLKRQEDKIRQQILAHAHKEGNRNVGQTSGMFLNPVADTYVTSPYGWRKHPIYGYWGLHDGDDFHAPCGVPERAVDTGRVISEYYSSVWGNRLYLSLGNINGHNYTVIYNHISQYRAHVGQVVGRGDTVALAGTTGWSTACHLHFTVLKDGNPIDPQTVL</sequence>
<dbReference type="InterPro" id="IPR011055">
    <property type="entry name" value="Dup_hybrid_motif"/>
</dbReference>
<evidence type="ECO:0000313" key="3">
    <source>
        <dbReference type="EMBL" id="GAA1964679.1"/>
    </source>
</evidence>
<dbReference type="Proteomes" id="UP001500571">
    <property type="component" value="Unassembled WGS sequence"/>
</dbReference>
<dbReference type="EMBL" id="BAAAPB010000002">
    <property type="protein sequence ID" value="GAA1964679.1"/>
    <property type="molecule type" value="Genomic_DNA"/>
</dbReference>
<evidence type="ECO:0000256" key="1">
    <source>
        <dbReference type="SAM" id="Coils"/>
    </source>
</evidence>
<dbReference type="InterPro" id="IPR016047">
    <property type="entry name" value="M23ase_b-sheet_dom"/>
</dbReference>
<dbReference type="PANTHER" id="PTHR21666">
    <property type="entry name" value="PEPTIDASE-RELATED"/>
    <property type="match status" value="1"/>
</dbReference>
<keyword evidence="4" id="KW-1185">Reference proteome</keyword>
<dbReference type="CDD" id="cd12797">
    <property type="entry name" value="M23_peptidase"/>
    <property type="match status" value="1"/>
</dbReference>
<dbReference type="Gene3D" id="1.10.287.1490">
    <property type="match status" value="1"/>
</dbReference>
<dbReference type="SUPFAM" id="SSF57997">
    <property type="entry name" value="Tropomyosin"/>
    <property type="match status" value="1"/>
</dbReference>
<evidence type="ECO:0000259" key="2">
    <source>
        <dbReference type="Pfam" id="PF01551"/>
    </source>
</evidence>
<dbReference type="RefSeq" id="WP_344045318.1">
    <property type="nucleotide sequence ID" value="NZ_BAAAPB010000002.1"/>
</dbReference>
<organism evidence="3 4">
    <name type="scientific">Nocardioides panacihumi</name>
    <dbReference type="NCBI Taxonomy" id="400774"/>
    <lineage>
        <taxon>Bacteria</taxon>
        <taxon>Bacillati</taxon>
        <taxon>Actinomycetota</taxon>
        <taxon>Actinomycetes</taxon>
        <taxon>Propionibacteriales</taxon>
        <taxon>Nocardioidaceae</taxon>
        <taxon>Nocardioides</taxon>
    </lineage>
</organism>
<comment type="caution">
    <text evidence="3">The sequence shown here is derived from an EMBL/GenBank/DDBJ whole genome shotgun (WGS) entry which is preliminary data.</text>
</comment>
<feature type="coiled-coil region" evidence="1">
    <location>
        <begin position="64"/>
        <end position="140"/>
    </location>
</feature>
<reference evidence="3 4" key="1">
    <citation type="journal article" date="2019" name="Int. J. Syst. Evol. Microbiol.">
        <title>The Global Catalogue of Microorganisms (GCM) 10K type strain sequencing project: providing services to taxonomists for standard genome sequencing and annotation.</title>
        <authorList>
            <consortium name="The Broad Institute Genomics Platform"/>
            <consortium name="The Broad Institute Genome Sequencing Center for Infectious Disease"/>
            <person name="Wu L."/>
            <person name="Ma J."/>
        </authorList>
    </citation>
    <scope>NUCLEOTIDE SEQUENCE [LARGE SCALE GENOMIC DNA]</scope>
    <source>
        <strain evidence="3 4">JCM 15309</strain>
    </source>
</reference>
<dbReference type="PROSITE" id="PS51318">
    <property type="entry name" value="TAT"/>
    <property type="match status" value="1"/>
</dbReference>
<protein>
    <submittedName>
        <fullName evidence="3">M23 family metallopeptidase</fullName>
    </submittedName>
</protein>
<dbReference type="InterPro" id="IPR006311">
    <property type="entry name" value="TAT_signal"/>
</dbReference>
<accession>A0ABN2R7I5</accession>
<dbReference type="InterPro" id="IPR050570">
    <property type="entry name" value="Cell_wall_metabolism_enzyme"/>
</dbReference>